<evidence type="ECO:0000313" key="1">
    <source>
        <dbReference type="EMBL" id="WDF83517.1"/>
    </source>
</evidence>
<name>A0ABY7WTN7_9LACO</name>
<gene>
    <name evidence="1" type="ORF">PQ472_04585</name>
</gene>
<proteinExistence type="predicted"/>
<dbReference type="RefSeq" id="WP_274261710.1">
    <property type="nucleotide sequence ID" value="NZ_CP117884.1"/>
</dbReference>
<dbReference type="Proteomes" id="UP001220377">
    <property type="component" value="Chromosome"/>
</dbReference>
<protein>
    <submittedName>
        <fullName evidence="1">Uncharacterized protein</fullName>
    </submittedName>
</protein>
<dbReference type="Gene3D" id="3.30.160.250">
    <property type="match status" value="1"/>
</dbReference>
<keyword evidence="2" id="KW-1185">Reference proteome</keyword>
<organism evidence="1 2">
    <name type="scientific">Lacticaseibacillus pabuli</name>
    <dbReference type="NCBI Taxonomy" id="3025672"/>
    <lineage>
        <taxon>Bacteria</taxon>
        <taxon>Bacillati</taxon>
        <taxon>Bacillota</taxon>
        <taxon>Bacilli</taxon>
        <taxon>Lactobacillales</taxon>
        <taxon>Lactobacillaceae</taxon>
        <taxon>Lacticaseibacillus</taxon>
    </lineage>
</organism>
<sequence>MADSTRHYFFVAKNTKTKTGYTIEFPTIPNLFASGVTYLEAVYYSYRVLSDFLKQLPHDEAALAAYTLSSIPDNKENTFYTIVSVPGDFDPHQMQTTFTIAQNLPEEIRRQADKLSHLVEYHKPVAL</sequence>
<reference evidence="1 2" key="1">
    <citation type="submission" date="2023-02" db="EMBL/GenBank/DDBJ databases">
        <title>Genome sequence of Lacticaseibacillus sp. KACC 23028.</title>
        <authorList>
            <person name="Kim S."/>
            <person name="Heo J."/>
            <person name="Kwon S.-W."/>
        </authorList>
    </citation>
    <scope>NUCLEOTIDE SEQUENCE [LARGE SCALE GENOMIC DNA]</scope>
    <source>
        <strain evidence="1 2">KACC 23028</strain>
    </source>
</reference>
<dbReference type="EMBL" id="CP117884">
    <property type="protein sequence ID" value="WDF83517.1"/>
    <property type="molecule type" value="Genomic_DNA"/>
</dbReference>
<accession>A0ABY7WTN7</accession>
<evidence type="ECO:0000313" key="2">
    <source>
        <dbReference type="Proteomes" id="UP001220377"/>
    </source>
</evidence>